<protein>
    <recommendedName>
        <fullName evidence="1">Chromosomal replication initiator DnaA C-terminal domain-containing protein</fullName>
    </recommendedName>
</protein>
<evidence type="ECO:0000313" key="5">
    <source>
        <dbReference type="Proteomes" id="UP001245370"/>
    </source>
</evidence>
<evidence type="ECO:0000313" key="3">
    <source>
        <dbReference type="EMBL" id="MDR6334516.1"/>
    </source>
</evidence>
<organism evidence="2 4">
    <name type="scientific">Xanthobacter flavus</name>
    <dbReference type="NCBI Taxonomy" id="281"/>
    <lineage>
        <taxon>Bacteria</taxon>
        <taxon>Pseudomonadati</taxon>
        <taxon>Pseudomonadota</taxon>
        <taxon>Alphaproteobacteria</taxon>
        <taxon>Hyphomicrobiales</taxon>
        <taxon>Xanthobacteraceae</taxon>
        <taxon>Xanthobacter</taxon>
    </lineage>
</organism>
<dbReference type="GO" id="GO:0006275">
    <property type="term" value="P:regulation of DNA replication"/>
    <property type="evidence" value="ECO:0007669"/>
    <property type="project" value="InterPro"/>
</dbReference>
<dbReference type="InterPro" id="IPR010921">
    <property type="entry name" value="Trp_repressor/repl_initiator"/>
</dbReference>
<dbReference type="EMBL" id="JAVDPY010000005">
    <property type="protein sequence ID" value="MDR6334516.1"/>
    <property type="molecule type" value="Genomic_DNA"/>
</dbReference>
<proteinExistence type="predicted"/>
<dbReference type="Proteomes" id="UP001245370">
    <property type="component" value="Unassembled WGS sequence"/>
</dbReference>
<dbReference type="PANTHER" id="PTHR30050">
    <property type="entry name" value="CHROMOSOMAL REPLICATION INITIATOR PROTEIN DNAA"/>
    <property type="match status" value="1"/>
</dbReference>
<reference evidence="2" key="1">
    <citation type="submission" date="2022-12" db="EMBL/GenBank/DDBJ databases">
        <title>Reference genome sequencing for broad-spectrum identification of bacterial and archaeal isolates by mass spectrometry.</title>
        <authorList>
            <person name="Sekiguchi Y."/>
            <person name="Tourlousse D.M."/>
        </authorList>
    </citation>
    <scope>NUCLEOTIDE SEQUENCE</scope>
    <source>
        <strain evidence="2">301</strain>
    </source>
</reference>
<dbReference type="GO" id="GO:0006270">
    <property type="term" value="P:DNA replication initiation"/>
    <property type="evidence" value="ECO:0007669"/>
    <property type="project" value="InterPro"/>
</dbReference>
<keyword evidence="5" id="KW-1185">Reference proteome</keyword>
<dbReference type="GO" id="GO:0005886">
    <property type="term" value="C:plasma membrane"/>
    <property type="evidence" value="ECO:0007669"/>
    <property type="project" value="TreeGrafter"/>
</dbReference>
<name>A0A9W6CPN1_XANFL</name>
<dbReference type="SUPFAM" id="SSF48295">
    <property type="entry name" value="TrpR-like"/>
    <property type="match status" value="1"/>
</dbReference>
<dbReference type="AlphaFoldDB" id="A0A9W6CPN1"/>
<dbReference type="PANTHER" id="PTHR30050:SF2">
    <property type="entry name" value="CHROMOSOMAL REPLICATION INITIATOR PROTEIN DNAA"/>
    <property type="match status" value="1"/>
</dbReference>
<comment type="caution">
    <text evidence="2">The sequence shown here is derived from an EMBL/GenBank/DDBJ whole genome shotgun (WGS) entry which is preliminary data.</text>
</comment>
<reference evidence="3 5" key="2">
    <citation type="submission" date="2023-07" db="EMBL/GenBank/DDBJ databases">
        <title>Genomic Encyclopedia of Type Strains, Phase IV (KMG-IV): sequencing the most valuable type-strain genomes for metagenomic binning, comparative biology and taxonomic classification.</title>
        <authorList>
            <person name="Goeker M."/>
        </authorList>
    </citation>
    <scope>NUCLEOTIDE SEQUENCE [LARGE SCALE GENOMIC DNA]</scope>
    <source>
        <strain evidence="3 5">DSM 338</strain>
    </source>
</reference>
<evidence type="ECO:0000313" key="4">
    <source>
        <dbReference type="Proteomes" id="UP001144397"/>
    </source>
</evidence>
<dbReference type="InterPro" id="IPR013159">
    <property type="entry name" value="DnaA_C"/>
</dbReference>
<dbReference type="Gene3D" id="1.10.1750.10">
    <property type="match status" value="1"/>
</dbReference>
<sequence>MNSLPVHMQVNSPELRKQHEAHKERMGRFTAAARREAPPAITGEDACMHVWEWRQRQRGLYGFNPQADAHVRTRRAAADRLKGPGATSFIIAAVSAHFDVPRVDILSSSRLHPYVLPRQVAMYLCRKFVGHSFPEIGRRFGRDHTTALHNCQKIEAMIADGPPIARDVDAICRKLGGPQI</sequence>
<dbReference type="GO" id="GO:0003688">
    <property type="term" value="F:DNA replication origin binding"/>
    <property type="evidence" value="ECO:0007669"/>
    <property type="project" value="TreeGrafter"/>
</dbReference>
<dbReference type="CDD" id="cd06571">
    <property type="entry name" value="Bac_DnaA_C"/>
    <property type="match status" value="1"/>
</dbReference>
<evidence type="ECO:0000313" key="2">
    <source>
        <dbReference type="EMBL" id="GLI23465.1"/>
    </source>
</evidence>
<gene>
    <name evidence="3" type="ORF">GGQ86_002998</name>
    <name evidence="2" type="ORF">XFLAVUS301_31390</name>
</gene>
<accession>A0A9W6CPN1</accession>
<feature type="domain" description="Chromosomal replication initiator DnaA C-terminal" evidence="1">
    <location>
        <begin position="86"/>
        <end position="154"/>
    </location>
</feature>
<evidence type="ECO:0000259" key="1">
    <source>
        <dbReference type="SMART" id="SM00760"/>
    </source>
</evidence>
<dbReference type="RefSeq" id="WP_281808308.1">
    <property type="nucleotide sequence ID" value="NZ_BSDO01000004.1"/>
</dbReference>
<dbReference type="GeneID" id="95763921"/>
<dbReference type="GO" id="GO:0005524">
    <property type="term" value="F:ATP binding"/>
    <property type="evidence" value="ECO:0007669"/>
    <property type="project" value="InterPro"/>
</dbReference>
<dbReference type="SMART" id="SM00760">
    <property type="entry name" value="Bac_DnaA_C"/>
    <property type="match status" value="1"/>
</dbReference>
<dbReference type="EMBL" id="BSDO01000004">
    <property type="protein sequence ID" value="GLI23465.1"/>
    <property type="molecule type" value="Genomic_DNA"/>
</dbReference>
<dbReference type="Proteomes" id="UP001144397">
    <property type="component" value="Unassembled WGS sequence"/>
</dbReference>
<dbReference type="Pfam" id="PF08299">
    <property type="entry name" value="Bac_DnaA_C"/>
    <property type="match status" value="1"/>
</dbReference>